<evidence type="ECO:0000256" key="1">
    <source>
        <dbReference type="SAM" id="MobiDB-lite"/>
    </source>
</evidence>
<organism evidence="2">
    <name type="scientific">Arundo donax</name>
    <name type="common">Giant reed</name>
    <name type="synonym">Donax arundinaceus</name>
    <dbReference type="NCBI Taxonomy" id="35708"/>
    <lineage>
        <taxon>Eukaryota</taxon>
        <taxon>Viridiplantae</taxon>
        <taxon>Streptophyta</taxon>
        <taxon>Embryophyta</taxon>
        <taxon>Tracheophyta</taxon>
        <taxon>Spermatophyta</taxon>
        <taxon>Magnoliopsida</taxon>
        <taxon>Liliopsida</taxon>
        <taxon>Poales</taxon>
        <taxon>Poaceae</taxon>
        <taxon>PACMAD clade</taxon>
        <taxon>Arundinoideae</taxon>
        <taxon>Arundineae</taxon>
        <taxon>Arundo</taxon>
    </lineage>
</organism>
<reference evidence="2" key="2">
    <citation type="journal article" date="2015" name="Data Brief">
        <title>Shoot transcriptome of the giant reed, Arundo donax.</title>
        <authorList>
            <person name="Barrero R.A."/>
            <person name="Guerrero F.D."/>
            <person name="Moolhuijzen P."/>
            <person name="Goolsby J.A."/>
            <person name="Tidwell J."/>
            <person name="Bellgard S.E."/>
            <person name="Bellgard M.I."/>
        </authorList>
    </citation>
    <scope>NUCLEOTIDE SEQUENCE</scope>
    <source>
        <tissue evidence="2">Shoot tissue taken approximately 20 cm above the soil surface</tissue>
    </source>
</reference>
<protein>
    <submittedName>
        <fullName evidence="2">Uncharacterized protein</fullName>
    </submittedName>
</protein>
<dbReference type="EMBL" id="GBRH01270283">
    <property type="protein sequence ID" value="JAD27612.1"/>
    <property type="molecule type" value="Transcribed_RNA"/>
</dbReference>
<evidence type="ECO:0000313" key="2">
    <source>
        <dbReference type="EMBL" id="JAD27612.1"/>
    </source>
</evidence>
<name>A0A0A8YYF3_ARUDO</name>
<reference evidence="2" key="1">
    <citation type="submission" date="2014-09" db="EMBL/GenBank/DDBJ databases">
        <authorList>
            <person name="Magalhaes I.L.F."/>
            <person name="Oliveira U."/>
            <person name="Santos F.R."/>
            <person name="Vidigal T.H.D.A."/>
            <person name="Brescovit A.D."/>
            <person name="Santos A.J."/>
        </authorList>
    </citation>
    <scope>NUCLEOTIDE SEQUENCE</scope>
    <source>
        <tissue evidence="2">Shoot tissue taken approximately 20 cm above the soil surface</tissue>
    </source>
</reference>
<feature type="region of interest" description="Disordered" evidence="1">
    <location>
        <begin position="1"/>
        <end position="20"/>
    </location>
</feature>
<dbReference type="AlphaFoldDB" id="A0A0A8YYF3"/>
<proteinExistence type="predicted"/>
<sequence length="83" mass="8834">MLISRPFSSRSDFGSSPRERINEALAGTSPRWCRPPHPLHHAGPHHGQLLLLICTCCKCLPSRAACSSARAASACRRAAQGGG</sequence>
<feature type="compositionally biased region" description="Polar residues" evidence="1">
    <location>
        <begin position="1"/>
        <end position="14"/>
    </location>
</feature>
<accession>A0A0A8YYF3</accession>